<organism evidence="1">
    <name type="scientific">marine sediment metagenome</name>
    <dbReference type="NCBI Taxonomy" id="412755"/>
    <lineage>
        <taxon>unclassified sequences</taxon>
        <taxon>metagenomes</taxon>
        <taxon>ecological metagenomes</taxon>
    </lineage>
</organism>
<gene>
    <name evidence="1" type="ORF">S01H4_40964</name>
</gene>
<dbReference type="AlphaFoldDB" id="X1BKK9"/>
<proteinExistence type="predicted"/>
<protein>
    <submittedName>
        <fullName evidence="1">Uncharacterized protein</fullName>
    </submittedName>
</protein>
<dbReference type="EMBL" id="BART01022371">
    <property type="protein sequence ID" value="GAG95550.1"/>
    <property type="molecule type" value="Genomic_DNA"/>
</dbReference>
<reference evidence="1" key="1">
    <citation type="journal article" date="2014" name="Front. Microbiol.">
        <title>High frequency of phylogenetically diverse reductive dehalogenase-homologous genes in deep subseafloor sedimentary metagenomes.</title>
        <authorList>
            <person name="Kawai M."/>
            <person name="Futagami T."/>
            <person name="Toyoda A."/>
            <person name="Takaki Y."/>
            <person name="Nishi S."/>
            <person name="Hori S."/>
            <person name="Arai W."/>
            <person name="Tsubouchi T."/>
            <person name="Morono Y."/>
            <person name="Uchiyama I."/>
            <person name="Ito T."/>
            <person name="Fujiyama A."/>
            <person name="Inagaki F."/>
            <person name="Takami H."/>
        </authorList>
    </citation>
    <scope>NUCLEOTIDE SEQUENCE</scope>
    <source>
        <strain evidence="1">Expedition CK06-06</strain>
    </source>
</reference>
<evidence type="ECO:0000313" key="1">
    <source>
        <dbReference type="EMBL" id="GAG95550.1"/>
    </source>
</evidence>
<comment type="caution">
    <text evidence="1">The sequence shown here is derived from an EMBL/GenBank/DDBJ whole genome shotgun (WGS) entry which is preliminary data.</text>
</comment>
<sequence>MSTESTAVKIVTYTDRQNTDGFSGAKEHDLYCG</sequence>
<name>X1BKK9_9ZZZZ</name>
<accession>X1BKK9</accession>
<feature type="non-terminal residue" evidence="1">
    <location>
        <position position="33"/>
    </location>
</feature>